<reference evidence="4 5" key="1">
    <citation type="journal article" date="2012" name="J. Bacteriol.">
        <title>Draft Genome Sequence of Mesorhizobium alhagi CCNWXJ12-2T, a Novel Salt-Resistant Species Isolated from the Desert of Northwestern China.</title>
        <authorList>
            <person name="Zhou M."/>
            <person name="Chen W."/>
            <person name="Chen H."/>
            <person name="Wei G."/>
        </authorList>
    </citation>
    <scope>NUCLEOTIDE SEQUENCE [LARGE SCALE GENOMIC DNA]</scope>
    <source>
        <strain evidence="4 5">CCNWXJ12-2</strain>
    </source>
</reference>
<dbReference type="PANTHER" id="PTHR33840:SF1">
    <property type="entry name" value="TLE1 PHOSPHOLIPASE DOMAIN-CONTAINING PROTEIN"/>
    <property type="match status" value="1"/>
</dbReference>
<evidence type="ECO:0000313" key="4">
    <source>
        <dbReference type="EMBL" id="EHK52934.1"/>
    </source>
</evidence>
<name>H0I248_9HYPH</name>
<gene>
    <name evidence="4" type="ORF">MAXJ12_32729</name>
</gene>
<feature type="transmembrane region" description="Helical" evidence="2">
    <location>
        <begin position="246"/>
        <end position="266"/>
    </location>
</feature>
<dbReference type="Pfam" id="PF09994">
    <property type="entry name" value="T6SS_Tle1-like_cat"/>
    <property type="match status" value="1"/>
</dbReference>
<evidence type="ECO:0000256" key="2">
    <source>
        <dbReference type="SAM" id="Phobius"/>
    </source>
</evidence>
<keyword evidence="5" id="KW-1185">Reference proteome</keyword>
<organism evidence="4 5">
    <name type="scientific">Mesorhizobium alhagi CCNWXJ12-2</name>
    <dbReference type="NCBI Taxonomy" id="1107882"/>
    <lineage>
        <taxon>Bacteria</taxon>
        <taxon>Pseudomonadati</taxon>
        <taxon>Pseudomonadota</taxon>
        <taxon>Alphaproteobacteria</taxon>
        <taxon>Hyphomicrobiales</taxon>
        <taxon>Phyllobacteriaceae</taxon>
        <taxon>Allomesorhizobium</taxon>
    </lineage>
</organism>
<protein>
    <recommendedName>
        <fullName evidence="3">T6SS Phospholipase effector Tle1-like catalytic domain-containing protein</fullName>
    </recommendedName>
</protein>
<dbReference type="PATRIC" id="fig|1107882.3.peg.6322"/>
<dbReference type="PANTHER" id="PTHR33840">
    <property type="match status" value="1"/>
</dbReference>
<feature type="domain" description="T6SS Phospholipase effector Tle1-like catalytic" evidence="3">
    <location>
        <begin position="3"/>
        <end position="371"/>
    </location>
</feature>
<dbReference type="Proteomes" id="UP000003250">
    <property type="component" value="Unassembled WGS sequence"/>
</dbReference>
<evidence type="ECO:0000313" key="5">
    <source>
        <dbReference type="Proteomes" id="UP000003250"/>
    </source>
</evidence>
<accession>H0I248</accession>
<feature type="region of interest" description="Disordered" evidence="1">
    <location>
        <begin position="465"/>
        <end position="487"/>
    </location>
</feature>
<keyword evidence="2" id="KW-0812">Transmembrane</keyword>
<sequence>MPRNIVIFADGTGQRGGIFFDENRSNIYKLYRATRCGPESSVNPAEQLTFYDPGIGTEPVEGNFFFRLYRRLHNLVSQATGLGLTLNMIECYAAIIRMWKPGDRIFLFGFSRGAYTVRAIGGVLSYCGVPTHMDDGSPLLRDEASTIRIAKAAIKDVYQFTSSRRRDTATAKQLMRMKQRDLLAARFREKFGSGDGEVSNTVPHFIGVFDTVASLANPQAVAMFAALLALVLVAVSWALSYLAFSFLWWAGVLGAVAVVLAAAWYAGEHLKAPGPLPGYGARQTRHWTEFRMRFHDLKLSPSVPYARHAISIDENRAEFDRVRWFGDPGVDENGVNKFEQVWFAGNHSDVGGSYPENDSRLSDTALQWMLDAATSVGLVHDQSWLRLFQDAAGPQHDEKRIGVYRHTRTLVRKVPPDAVLHQSVFDRFEVPEVLQYNMLKPYRPEALRDHGLVKHYFEGSKLPISEDNPQRLESVRRRPDKEIDGFR</sequence>
<evidence type="ECO:0000256" key="1">
    <source>
        <dbReference type="SAM" id="MobiDB-lite"/>
    </source>
</evidence>
<proteinExistence type="predicted"/>
<dbReference type="InterPro" id="IPR018712">
    <property type="entry name" value="Tle1-like_cat"/>
</dbReference>
<feature type="compositionally biased region" description="Basic and acidic residues" evidence="1">
    <location>
        <begin position="468"/>
        <end position="487"/>
    </location>
</feature>
<dbReference type="RefSeq" id="WP_008840105.1">
    <property type="nucleotide sequence ID" value="NZ_AHAM01000297.1"/>
</dbReference>
<dbReference type="EMBL" id="AHAM01000297">
    <property type="protein sequence ID" value="EHK52934.1"/>
    <property type="molecule type" value="Genomic_DNA"/>
</dbReference>
<dbReference type="OrthoDB" id="4378831at2"/>
<feature type="transmembrane region" description="Helical" evidence="2">
    <location>
        <begin position="220"/>
        <end position="240"/>
    </location>
</feature>
<evidence type="ECO:0000259" key="3">
    <source>
        <dbReference type="Pfam" id="PF09994"/>
    </source>
</evidence>
<keyword evidence="2" id="KW-0472">Membrane</keyword>
<dbReference type="AlphaFoldDB" id="H0I248"/>
<keyword evidence="2" id="KW-1133">Transmembrane helix</keyword>